<evidence type="ECO:0000313" key="7">
    <source>
        <dbReference type="EMBL" id="GII97443.1"/>
    </source>
</evidence>
<dbReference type="GO" id="GO:0022857">
    <property type="term" value="F:transmembrane transporter activity"/>
    <property type="evidence" value="ECO:0007669"/>
    <property type="project" value="InterPro"/>
</dbReference>
<evidence type="ECO:0000256" key="6">
    <source>
        <dbReference type="SAM" id="Phobius"/>
    </source>
</evidence>
<evidence type="ECO:0000256" key="5">
    <source>
        <dbReference type="ARBA" id="ARBA00023136"/>
    </source>
</evidence>
<accession>A0A919VBJ1</accession>
<dbReference type="EMBL" id="BOOW01000059">
    <property type="protein sequence ID" value="GII97443.1"/>
    <property type="molecule type" value="Genomic_DNA"/>
</dbReference>
<evidence type="ECO:0000256" key="2">
    <source>
        <dbReference type="ARBA" id="ARBA00022475"/>
    </source>
</evidence>
<dbReference type="InterPro" id="IPR050189">
    <property type="entry name" value="MFS_Efflux_Transporters"/>
</dbReference>
<dbReference type="AlphaFoldDB" id="A0A919VBJ1"/>
<feature type="transmembrane region" description="Helical" evidence="6">
    <location>
        <begin position="86"/>
        <end position="106"/>
    </location>
</feature>
<protein>
    <recommendedName>
        <fullName evidence="9">MFS transporter</fullName>
    </recommendedName>
</protein>
<dbReference type="PANTHER" id="PTHR43124:SF8">
    <property type="entry name" value="INNER MEMBRANE TRANSPORT PROTEIN YDHP"/>
    <property type="match status" value="1"/>
</dbReference>
<organism evidence="7 8">
    <name type="scientific">Sinosporangium siamense</name>
    <dbReference type="NCBI Taxonomy" id="1367973"/>
    <lineage>
        <taxon>Bacteria</taxon>
        <taxon>Bacillati</taxon>
        <taxon>Actinomycetota</taxon>
        <taxon>Actinomycetes</taxon>
        <taxon>Streptosporangiales</taxon>
        <taxon>Streptosporangiaceae</taxon>
        <taxon>Sinosporangium</taxon>
    </lineage>
</organism>
<dbReference type="Pfam" id="PF07690">
    <property type="entry name" value="MFS_1"/>
    <property type="match status" value="1"/>
</dbReference>
<dbReference type="RefSeq" id="WP_307825884.1">
    <property type="nucleotide sequence ID" value="NZ_BOOW01000059.1"/>
</dbReference>
<evidence type="ECO:0000256" key="3">
    <source>
        <dbReference type="ARBA" id="ARBA00022692"/>
    </source>
</evidence>
<feature type="transmembrane region" description="Helical" evidence="6">
    <location>
        <begin position="31"/>
        <end position="49"/>
    </location>
</feature>
<comment type="caution">
    <text evidence="7">The sequence shown here is derived from an EMBL/GenBank/DDBJ whole genome shotgun (WGS) entry which is preliminary data.</text>
</comment>
<dbReference type="Gene3D" id="1.20.1250.20">
    <property type="entry name" value="MFS general substrate transporter like domains"/>
    <property type="match status" value="1"/>
</dbReference>
<keyword evidence="3 6" id="KW-0812">Transmembrane</keyword>
<sequence>MRHGLNLRPSGWGARQLNPILTEVSGFSPSVVPLLLIAYGAATVVGNTVVGRLADRHTTPVLIVGLLLNLAFLTGFALLAHVGAVAIVFMLGVGLVGVTMNPAMVVRVQRNGNTGALVNTVHTSFITLGVIVGSSFGGCGSTPTACEHHCGSARFWPPSGCCSSCPSYAAARPLFRANPPRSRSGPRRHDATDRQITINAILS</sequence>
<evidence type="ECO:0000256" key="1">
    <source>
        <dbReference type="ARBA" id="ARBA00004651"/>
    </source>
</evidence>
<reference evidence="7" key="1">
    <citation type="submission" date="2021-01" db="EMBL/GenBank/DDBJ databases">
        <title>Whole genome shotgun sequence of Sinosporangium siamense NBRC 109515.</title>
        <authorList>
            <person name="Komaki H."/>
            <person name="Tamura T."/>
        </authorList>
    </citation>
    <scope>NUCLEOTIDE SEQUENCE</scope>
    <source>
        <strain evidence="7">NBRC 109515</strain>
    </source>
</reference>
<comment type="subcellular location">
    <subcellularLocation>
        <location evidence="1">Cell membrane</location>
        <topology evidence="1">Multi-pass membrane protein</topology>
    </subcellularLocation>
</comment>
<keyword evidence="2" id="KW-1003">Cell membrane</keyword>
<evidence type="ECO:0000313" key="8">
    <source>
        <dbReference type="Proteomes" id="UP000606172"/>
    </source>
</evidence>
<gene>
    <name evidence="7" type="ORF">Ssi02_76740</name>
</gene>
<dbReference type="Proteomes" id="UP000606172">
    <property type="component" value="Unassembled WGS sequence"/>
</dbReference>
<dbReference type="GO" id="GO:0005886">
    <property type="term" value="C:plasma membrane"/>
    <property type="evidence" value="ECO:0007669"/>
    <property type="project" value="UniProtKB-SubCell"/>
</dbReference>
<keyword evidence="8" id="KW-1185">Reference proteome</keyword>
<name>A0A919VBJ1_9ACTN</name>
<evidence type="ECO:0000256" key="4">
    <source>
        <dbReference type="ARBA" id="ARBA00022989"/>
    </source>
</evidence>
<dbReference type="InterPro" id="IPR036259">
    <property type="entry name" value="MFS_trans_sf"/>
</dbReference>
<evidence type="ECO:0008006" key="9">
    <source>
        <dbReference type="Google" id="ProtNLM"/>
    </source>
</evidence>
<dbReference type="PANTHER" id="PTHR43124">
    <property type="entry name" value="PURINE EFFLUX PUMP PBUE"/>
    <property type="match status" value="1"/>
</dbReference>
<keyword evidence="5 6" id="KW-0472">Membrane</keyword>
<dbReference type="InterPro" id="IPR011701">
    <property type="entry name" value="MFS"/>
</dbReference>
<dbReference type="SUPFAM" id="SSF103473">
    <property type="entry name" value="MFS general substrate transporter"/>
    <property type="match status" value="1"/>
</dbReference>
<feature type="transmembrane region" description="Helical" evidence="6">
    <location>
        <begin position="61"/>
        <end position="80"/>
    </location>
</feature>
<keyword evidence="4 6" id="KW-1133">Transmembrane helix</keyword>
<proteinExistence type="predicted"/>